<dbReference type="AlphaFoldDB" id="A0AAW2TCK4"/>
<accession>A0AAW2TCK4</accession>
<reference evidence="1" key="2">
    <citation type="journal article" date="2024" name="Plant">
        <title>Genomic evolution and insights into agronomic trait innovations of Sesamum species.</title>
        <authorList>
            <person name="Miao H."/>
            <person name="Wang L."/>
            <person name="Qu L."/>
            <person name="Liu H."/>
            <person name="Sun Y."/>
            <person name="Le M."/>
            <person name="Wang Q."/>
            <person name="Wei S."/>
            <person name="Zheng Y."/>
            <person name="Lin W."/>
            <person name="Duan Y."/>
            <person name="Cao H."/>
            <person name="Xiong S."/>
            <person name="Wang X."/>
            <person name="Wei L."/>
            <person name="Li C."/>
            <person name="Ma Q."/>
            <person name="Ju M."/>
            <person name="Zhao R."/>
            <person name="Li G."/>
            <person name="Mu C."/>
            <person name="Tian Q."/>
            <person name="Mei H."/>
            <person name="Zhang T."/>
            <person name="Gao T."/>
            <person name="Zhang H."/>
        </authorList>
    </citation>
    <scope>NUCLEOTIDE SEQUENCE</scope>
    <source>
        <strain evidence="1">KEN1</strain>
    </source>
</reference>
<gene>
    <name evidence="1" type="ORF">Slati_4215200</name>
</gene>
<evidence type="ECO:0000313" key="1">
    <source>
        <dbReference type="EMBL" id="KAL0401853.1"/>
    </source>
</evidence>
<organism evidence="1">
    <name type="scientific">Sesamum latifolium</name>
    <dbReference type="NCBI Taxonomy" id="2727402"/>
    <lineage>
        <taxon>Eukaryota</taxon>
        <taxon>Viridiplantae</taxon>
        <taxon>Streptophyta</taxon>
        <taxon>Embryophyta</taxon>
        <taxon>Tracheophyta</taxon>
        <taxon>Spermatophyta</taxon>
        <taxon>Magnoliopsida</taxon>
        <taxon>eudicotyledons</taxon>
        <taxon>Gunneridae</taxon>
        <taxon>Pentapetalae</taxon>
        <taxon>asterids</taxon>
        <taxon>lamiids</taxon>
        <taxon>Lamiales</taxon>
        <taxon>Pedaliaceae</taxon>
        <taxon>Sesamum</taxon>
    </lineage>
</organism>
<sequence>MEELVREAFAAVDVDWIVQIPVREGDEDNLGWLFYPTGAIRLWAPIRWLEPQKRHRALLAKV</sequence>
<comment type="caution">
    <text evidence="1">The sequence shown here is derived from an EMBL/GenBank/DDBJ whole genome shotgun (WGS) entry which is preliminary data.</text>
</comment>
<reference evidence="1" key="1">
    <citation type="submission" date="2020-06" db="EMBL/GenBank/DDBJ databases">
        <authorList>
            <person name="Li T."/>
            <person name="Hu X."/>
            <person name="Zhang T."/>
            <person name="Song X."/>
            <person name="Zhang H."/>
            <person name="Dai N."/>
            <person name="Sheng W."/>
            <person name="Hou X."/>
            <person name="Wei L."/>
        </authorList>
    </citation>
    <scope>NUCLEOTIDE SEQUENCE</scope>
    <source>
        <strain evidence="1">KEN1</strain>
        <tissue evidence="1">Leaf</tissue>
    </source>
</reference>
<protein>
    <submittedName>
        <fullName evidence="1">Uncharacterized protein</fullName>
    </submittedName>
</protein>
<dbReference type="EMBL" id="JACGWN010000015">
    <property type="protein sequence ID" value="KAL0401853.1"/>
    <property type="molecule type" value="Genomic_DNA"/>
</dbReference>
<name>A0AAW2TCK4_9LAMI</name>
<proteinExistence type="predicted"/>